<organism evidence="2 3">
    <name type="scientific">Saccharibacter floricola DSM 15669</name>
    <dbReference type="NCBI Taxonomy" id="1123227"/>
    <lineage>
        <taxon>Bacteria</taxon>
        <taxon>Pseudomonadati</taxon>
        <taxon>Pseudomonadota</taxon>
        <taxon>Alphaproteobacteria</taxon>
        <taxon>Acetobacterales</taxon>
        <taxon>Acetobacteraceae</taxon>
        <taxon>Saccharibacter</taxon>
    </lineage>
</organism>
<dbReference type="InterPro" id="IPR003439">
    <property type="entry name" value="ABC_transporter-like_ATP-bd"/>
</dbReference>
<dbReference type="Gene3D" id="3.40.50.300">
    <property type="entry name" value="P-loop containing nucleotide triphosphate hydrolases"/>
    <property type="match status" value="1"/>
</dbReference>
<dbReference type="PANTHER" id="PTHR43514:SF4">
    <property type="entry name" value="ABC TRANSPORTER I FAMILY MEMBER 10"/>
    <property type="match status" value="1"/>
</dbReference>
<dbReference type="Proteomes" id="UP001062901">
    <property type="component" value="Unassembled WGS sequence"/>
</dbReference>
<dbReference type="GO" id="GO:0005524">
    <property type="term" value="F:ATP binding"/>
    <property type="evidence" value="ECO:0007669"/>
    <property type="project" value="UniProtKB-KW"/>
</dbReference>
<accession>A0ABQ0NWW4</accession>
<evidence type="ECO:0000313" key="2">
    <source>
        <dbReference type="EMBL" id="GBQ05148.1"/>
    </source>
</evidence>
<dbReference type="SUPFAM" id="SSF52540">
    <property type="entry name" value="P-loop containing nucleoside triphosphate hydrolases"/>
    <property type="match status" value="1"/>
</dbReference>
<evidence type="ECO:0000313" key="3">
    <source>
        <dbReference type="Proteomes" id="UP001062901"/>
    </source>
</evidence>
<comment type="caution">
    <text evidence="2">The sequence shown here is derived from an EMBL/GenBank/DDBJ whole genome shotgun (WGS) entry which is preliminary data.</text>
</comment>
<dbReference type="InterPro" id="IPR050334">
    <property type="entry name" value="Molybdenum_import_ModC"/>
</dbReference>
<dbReference type="EMBL" id="BAQD01000003">
    <property type="protein sequence ID" value="GBQ05148.1"/>
    <property type="molecule type" value="Genomic_DNA"/>
</dbReference>
<feature type="domain" description="ABC transporter" evidence="1">
    <location>
        <begin position="26"/>
        <end position="77"/>
    </location>
</feature>
<dbReference type="PANTHER" id="PTHR43514">
    <property type="entry name" value="ABC TRANSPORTER I FAMILY MEMBER 10"/>
    <property type="match status" value="1"/>
</dbReference>
<sequence length="131" mass="14462">MLPVISHVIACIAGQSWGLSWSRAPRREALRLLTITGAVHLADRPLGVLSGGERQRVALAQALAHQPRLLILDEPLAALDPQARDANRILFSELYNRYDIALLMTAHSALEADDFSCPAHEIWLEEGQLHV</sequence>
<name>A0ABQ0NWW4_9PROT</name>
<protein>
    <submittedName>
        <fullName evidence="2">Metal ABC transport system ATP-binding protein</fullName>
    </submittedName>
</protein>
<dbReference type="Pfam" id="PF00005">
    <property type="entry name" value="ABC_tran"/>
    <property type="match status" value="1"/>
</dbReference>
<reference evidence="2" key="1">
    <citation type="submission" date="2013-04" db="EMBL/GenBank/DDBJ databases">
        <title>The genome sequencing project of 58 acetic acid bacteria.</title>
        <authorList>
            <person name="Okamoto-Kainuma A."/>
            <person name="Ishikawa M."/>
            <person name="Umino S."/>
            <person name="Koizumi Y."/>
            <person name="Shiwa Y."/>
            <person name="Yoshikawa H."/>
            <person name="Matsutani M."/>
            <person name="Matsushita K."/>
        </authorList>
    </citation>
    <scope>NUCLEOTIDE SEQUENCE</scope>
    <source>
        <strain evidence="2">DSM 15669</strain>
    </source>
</reference>
<dbReference type="InterPro" id="IPR027417">
    <property type="entry name" value="P-loop_NTPase"/>
</dbReference>
<keyword evidence="3" id="KW-1185">Reference proteome</keyword>
<evidence type="ECO:0000259" key="1">
    <source>
        <dbReference type="Pfam" id="PF00005"/>
    </source>
</evidence>
<keyword evidence="2" id="KW-0547">Nucleotide-binding</keyword>
<gene>
    <name evidence="2" type="ORF">AA15669_0329</name>
</gene>
<proteinExistence type="predicted"/>
<keyword evidence="2" id="KW-0067">ATP-binding</keyword>